<dbReference type="STRING" id="47427.A0A2H3EB56"/>
<sequence>MPMHTAGEETWLPSRVGFGPKLARPHPRALVIPPHPYPPPQPYPMYHSPPANLGYSFTVVNSHHNEPHIKTMLRLPSELSDEPYTEYNHADFDPLSMINDYPSYFDAPTPSESLLNALSSLKRKRATPEGWSTVKKAKPIDENQGDEAILDALLNKPKSDLGHGVNIRINDLVKQVTELLSKSNISDQLRDLSVQEAQCTLDFLQDLLDVPGIPMTSKHTLLKTSLMLTRIHDCVPRCLVLRGFKKTGDRAFALGHFGELWRGEIKGVEVAVKQARVFTSDNNIKKVLRQVRREAIIWRQCDHPNVLPFYGIFRDSDRSTYCLVSPFMVNGSLRQYINTTNDPDRHRLALDISRGMDYLHKLSIVHGDLKGVHNVLITDDCRAVIVDFGISFVMGGTTFATSSSSSRKGGTVRWQAPEVLSGSPNSFSADVYSLACVYFEVFDGTIPWSGLNDGAIIMKVIVKKKHPPRPRELAKNGFHDIWWKFMVQCWAHKPLDRPTVHDLMGSLHATGEPLLPTRNWDNPVLGPLRDPLVHGELAIPSGLPPFLDIRGEGTTTSMTNISPLEFDPLAFLNTDFSSAPTLTAGADTFSDQKNESSKCCDISFELLKVETSPEKQVKNRDDLRTLLREEKELEKRNVKRVSSGQNKGNRFSFVEKQLFFPREMSAEKDKFFIEFSLSRFCSIRR</sequence>
<gene>
    <name evidence="2" type="ORF">ARMGADRAFT_1075427</name>
</gene>
<dbReference type="Proteomes" id="UP000217790">
    <property type="component" value="Unassembled WGS sequence"/>
</dbReference>
<accession>A0A2H3EB56</accession>
<dbReference type="SUPFAM" id="SSF56112">
    <property type="entry name" value="Protein kinase-like (PK-like)"/>
    <property type="match status" value="1"/>
</dbReference>
<dbReference type="GO" id="GO:0004674">
    <property type="term" value="F:protein serine/threonine kinase activity"/>
    <property type="evidence" value="ECO:0007669"/>
    <property type="project" value="TreeGrafter"/>
</dbReference>
<dbReference type="InParanoid" id="A0A2H3EB56"/>
<keyword evidence="2" id="KW-0418">Kinase</keyword>
<keyword evidence="2" id="KW-0808">Transferase</keyword>
<proteinExistence type="predicted"/>
<dbReference type="InterPro" id="IPR001245">
    <property type="entry name" value="Ser-Thr/Tyr_kinase_cat_dom"/>
</dbReference>
<dbReference type="InterPro" id="IPR000719">
    <property type="entry name" value="Prot_kinase_dom"/>
</dbReference>
<dbReference type="GO" id="GO:0005524">
    <property type="term" value="F:ATP binding"/>
    <property type="evidence" value="ECO:0007669"/>
    <property type="project" value="InterPro"/>
</dbReference>
<dbReference type="InterPro" id="IPR051681">
    <property type="entry name" value="Ser/Thr_Kinases-Pseudokinases"/>
</dbReference>
<dbReference type="EMBL" id="KZ293648">
    <property type="protein sequence ID" value="PBK98597.1"/>
    <property type="molecule type" value="Genomic_DNA"/>
</dbReference>
<dbReference type="PANTHER" id="PTHR44329">
    <property type="entry name" value="SERINE/THREONINE-PROTEIN KINASE TNNI3K-RELATED"/>
    <property type="match status" value="1"/>
</dbReference>
<evidence type="ECO:0000313" key="3">
    <source>
        <dbReference type="Proteomes" id="UP000217790"/>
    </source>
</evidence>
<dbReference type="OrthoDB" id="1668230at2759"/>
<reference evidence="3" key="1">
    <citation type="journal article" date="2017" name="Nat. Ecol. Evol.">
        <title>Genome expansion and lineage-specific genetic innovations in the forest pathogenic fungi Armillaria.</title>
        <authorList>
            <person name="Sipos G."/>
            <person name="Prasanna A.N."/>
            <person name="Walter M.C."/>
            <person name="O'Connor E."/>
            <person name="Balint B."/>
            <person name="Krizsan K."/>
            <person name="Kiss B."/>
            <person name="Hess J."/>
            <person name="Varga T."/>
            <person name="Slot J."/>
            <person name="Riley R."/>
            <person name="Boka B."/>
            <person name="Rigling D."/>
            <person name="Barry K."/>
            <person name="Lee J."/>
            <person name="Mihaltcheva S."/>
            <person name="LaButti K."/>
            <person name="Lipzen A."/>
            <person name="Waldron R."/>
            <person name="Moloney N.M."/>
            <person name="Sperisen C."/>
            <person name="Kredics L."/>
            <person name="Vagvoelgyi C."/>
            <person name="Patrignani A."/>
            <person name="Fitzpatrick D."/>
            <person name="Nagy I."/>
            <person name="Doyle S."/>
            <person name="Anderson J.B."/>
            <person name="Grigoriev I.V."/>
            <person name="Gueldener U."/>
            <person name="Muensterkoetter M."/>
            <person name="Nagy L.G."/>
        </authorList>
    </citation>
    <scope>NUCLEOTIDE SEQUENCE [LARGE SCALE GENOMIC DNA]</scope>
    <source>
        <strain evidence="3">Ar21-2</strain>
    </source>
</reference>
<dbReference type="PROSITE" id="PS50011">
    <property type="entry name" value="PROTEIN_KINASE_DOM"/>
    <property type="match status" value="1"/>
</dbReference>
<dbReference type="AlphaFoldDB" id="A0A2H3EB56"/>
<name>A0A2H3EB56_ARMGA</name>
<evidence type="ECO:0000259" key="1">
    <source>
        <dbReference type="PROSITE" id="PS50011"/>
    </source>
</evidence>
<keyword evidence="3" id="KW-1185">Reference proteome</keyword>
<organism evidence="2 3">
    <name type="scientific">Armillaria gallica</name>
    <name type="common">Bulbous honey fungus</name>
    <name type="synonym">Armillaria bulbosa</name>
    <dbReference type="NCBI Taxonomy" id="47427"/>
    <lineage>
        <taxon>Eukaryota</taxon>
        <taxon>Fungi</taxon>
        <taxon>Dikarya</taxon>
        <taxon>Basidiomycota</taxon>
        <taxon>Agaricomycotina</taxon>
        <taxon>Agaricomycetes</taxon>
        <taxon>Agaricomycetidae</taxon>
        <taxon>Agaricales</taxon>
        <taxon>Marasmiineae</taxon>
        <taxon>Physalacriaceae</taxon>
        <taxon>Armillaria</taxon>
    </lineage>
</organism>
<dbReference type="Gene3D" id="1.10.510.10">
    <property type="entry name" value="Transferase(Phosphotransferase) domain 1"/>
    <property type="match status" value="1"/>
</dbReference>
<dbReference type="InterPro" id="IPR011009">
    <property type="entry name" value="Kinase-like_dom_sf"/>
</dbReference>
<protein>
    <submittedName>
        <fullName evidence="2">Kinase-like protein</fullName>
    </submittedName>
</protein>
<evidence type="ECO:0000313" key="2">
    <source>
        <dbReference type="EMBL" id="PBK98597.1"/>
    </source>
</evidence>
<feature type="domain" description="Protein kinase" evidence="1">
    <location>
        <begin position="246"/>
        <end position="515"/>
    </location>
</feature>
<dbReference type="Pfam" id="PF07714">
    <property type="entry name" value="PK_Tyr_Ser-Thr"/>
    <property type="match status" value="1"/>
</dbReference>